<dbReference type="Proteomes" id="UP000244450">
    <property type="component" value="Unassembled WGS sequence"/>
</dbReference>
<protein>
    <recommendedName>
        <fullName evidence="1">SNF2 N-terminal domain-containing protein</fullName>
    </recommendedName>
</protein>
<reference evidence="2 3" key="1">
    <citation type="submission" date="2018-04" db="EMBL/GenBank/DDBJ databases">
        <title>Chitinophaga fuyangensis sp. nov., isolated from soil in a chemical factory.</title>
        <authorList>
            <person name="Chen K."/>
        </authorList>
    </citation>
    <scope>NUCLEOTIDE SEQUENCE [LARGE SCALE GENOMIC DNA]</scope>
    <source>
        <strain evidence="2 3">LY-1</strain>
    </source>
</reference>
<dbReference type="RefSeq" id="WP_108685179.1">
    <property type="nucleotide sequence ID" value="NZ_QCYK01000001.1"/>
</dbReference>
<dbReference type="InterPro" id="IPR027417">
    <property type="entry name" value="P-loop_NTPase"/>
</dbReference>
<sequence>MVLEELQKRLFNATLEETDLYNSKGHRISRLYINYGVRNRKYYTKAWFEVVNDRLTVFVNVAAKKKDQGYARYTAERYKREIEKQFFEIINDCELERRKVPLHVRLRDDVPPVHEGSMLHQAEALRFMCSMKVSAFFADGGIGKSKPVIDLCVSRFLVGQIKKVLVFCPVSNTGNFWQQIRTWCKHPGLEWKVVGTESMSSSSVTAMEAYHYVDSETQLIIDESFMVKSPISKRSRYIFYCANKTSFKVVMTGTPIEHTKDFYMQYAMLSELITECHNYHRFERKFMIMGGAGGDEVIGYKNLDYLVGLLEPYTFQLKKEDCLELPSKEFIELECDLTDRQYDLYQEQKESLIRLIASEDMVPVHQIFGYLTRMHQIACGFYKNSLTGEIEELGTNKFDLLEQTDYEDGQTIFFCKYLHEIELLSRYLGPSKCAVFTGRNRATRAEEMDLFRRQERQFFLSTMGSGGVGHNGLEASSRLLFWSSSFIMIHREQCIWRVDRLGQLRPMEIIDTRTRAGIDAKIRKNVARKIGLAEEFRTAMRDKTKLKHFVESL</sequence>
<gene>
    <name evidence="2" type="ORF">DCC81_03400</name>
</gene>
<accession>A0A2T7BLN2</accession>
<feature type="domain" description="SNF2 N-terminal" evidence="1">
    <location>
        <begin position="120"/>
        <end position="379"/>
    </location>
</feature>
<keyword evidence="3" id="KW-1185">Reference proteome</keyword>
<evidence type="ECO:0000313" key="3">
    <source>
        <dbReference type="Proteomes" id="UP000244450"/>
    </source>
</evidence>
<dbReference type="OrthoDB" id="1099296at2"/>
<evidence type="ECO:0000313" key="2">
    <source>
        <dbReference type="EMBL" id="PUZ28540.1"/>
    </source>
</evidence>
<dbReference type="EMBL" id="QCYK01000001">
    <property type="protein sequence ID" value="PUZ28540.1"/>
    <property type="molecule type" value="Genomic_DNA"/>
</dbReference>
<proteinExistence type="predicted"/>
<dbReference type="SUPFAM" id="SSF52540">
    <property type="entry name" value="P-loop containing nucleoside triphosphate hydrolases"/>
    <property type="match status" value="2"/>
</dbReference>
<dbReference type="Gene3D" id="3.40.50.300">
    <property type="entry name" value="P-loop containing nucleotide triphosphate hydrolases"/>
    <property type="match status" value="1"/>
</dbReference>
<dbReference type="GO" id="GO:0005524">
    <property type="term" value="F:ATP binding"/>
    <property type="evidence" value="ECO:0007669"/>
    <property type="project" value="InterPro"/>
</dbReference>
<dbReference type="Pfam" id="PF00176">
    <property type="entry name" value="SNF2-rel_dom"/>
    <property type="match status" value="1"/>
</dbReference>
<evidence type="ECO:0000259" key="1">
    <source>
        <dbReference type="Pfam" id="PF00176"/>
    </source>
</evidence>
<dbReference type="AlphaFoldDB" id="A0A2T7BLN2"/>
<dbReference type="PANTHER" id="PTHR10799">
    <property type="entry name" value="SNF2/RAD54 HELICASE FAMILY"/>
    <property type="match status" value="1"/>
</dbReference>
<organism evidence="2 3">
    <name type="scientific">Chitinophaga parva</name>
    <dbReference type="NCBI Taxonomy" id="2169414"/>
    <lineage>
        <taxon>Bacteria</taxon>
        <taxon>Pseudomonadati</taxon>
        <taxon>Bacteroidota</taxon>
        <taxon>Chitinophagia</taxon>
        <taxon>Chitinophagales</taxon>
        <taxon>Chitinophagaceae</taxon>
        <taxon>Chitinophaga</taxon>
    </lineage>
</organism>
<comment type="caution">
    <text evidence="2">The sequence shown here is derived from an EMBL/GenBank/DDBJ whole genome shotgun (WGS) entry which is preliminary data.</text>
</comment>
<dbReference type="InterPro" id="IPR000330">
    <property type="entry name" value="SNF2_N"/>
</dbReference>
<dbReference type="Gene3D" id="3.40.50.10810">
    <property type="entry name" value="Tandem AAA-ATPase domain"/>
    <property type="match status" value="1"/>
</dbReference>
<name>A0A2T7BLN2_9BACT</name>
<dbReference type="InterPro" id="IPR038718">
    <property type="entry name" value="SNF2-like_sf"/>
</dbReference>